<dbReference type="Gene3D" id="1.10.540.10">
    <property type="entry name" value="Acyl-CoA dehydrogenase/oxidase, N-terminal domain"/>
    <property type="match status" value="1"/>
</dbReference>
<protein>
    <submittedName>
        <fullName evidence="8">Acyl-CoA dehydrogenase family protein</fullName>
    </submittedName>
</protein>
<dbReference type="Gene3D" id="2.40.110.10">
    <property type="entry name" value="Butyryl-CoA Dehydrogenase, subunit A, domain 2"/>
    <property type="match status" value="1"/>
</dbReference>
<dbReference type="Gene3D" id="1.20.140.10">
    <property type="entry name" value="Butyryl-CoA Dehydrogenase, subunit A, domain 3"/>
    <property type="match status" value="1"/>
</dbReference>
<evidence type="ECO:0000313" key="8">
    <source>
        <dbReference type="EMBL" id="MBL7626839.1"/>
    </source>
</evidence>
<dbReference type="InterPro" id="IPR046373">
    <property type="entry name" value="Acyl-CoA_Oxase/DH_mid-dom_sf"/>
</dbReference>
<organism evidence="8 9">
    <name type="scientific">Frankia nepalensis</name>
    <dbReference type="NCBI Taxonomy" id="1836974"/>
    <lineage>
        <taxon>Bacteria</taxon>
        <taxon>Bacillati</taxon>
        <taxon>Actinomycetota</taxon>
        <taxon>Actinomycetes</taxon>
        <taxon>Frankiales</taxon>
        <taxon>Frankiaceae</taxon>
        <taxon>Frankia</taxon>
    </lineage>
</organism>
<dbReference type="Pfam" id="PF00441">
    <property type="entry name" value="Acyl-CoA_dh_1"/>
    <property type="match status" value="1"/>
</dbReference>
<accession>A0A937RDE9</accession>
<comment type="cofactor">
    <cofactor evidence="1">
        <name>FAD</name>
        <dbReference type="ChEBI" id="CHEBI:57692"/>
    </cofactor>
</comment>
<keyword evidence="9" id="KW-1185">Reference proteome</keyword>
<dbReference type="EMBL" id="JAEACQ010000150">
    <property type="protein sequence ID" value="MBL7626839.1"/>
    <property type="molecule type" value="Genomic_DNA"/>
</dbReference>
<evidence type="ECO:0000256" key="3">
    <source>
        <dbReference type="ARBA" id="ARBA00022630"/>
    </source>
</evidence>
<dbReference type="PANTHER" id="PTHR43884:SF20">
    <property type="entry name" value="ACYL-COA DEHYDROGENASE FADE28"/>
    <property type="match status" value="1"/>
</dbReference>
<dbReference type="InterPro" id="IPR009075">
    <property type="entry name" value="AcylCo_DH/oxidase_C"/>
</dbReference>
<keyword evidence="3" id="KW-0285">Flavoprotein</keyword>
<dbReference type="SUPFAM" id="SSF56645">
    <property type="entry name" value="Acyl-CoA dehydrogenase NM domain-like"/>
    <property type="match status" value="1"/>
</dbReference>
<dbReference type="InterPro" id="IPR036250">
    <property type="entry name" value="AcylCo_DH-like_C"/>
</dbReference>
<feature type="domain" description="Acyl-CoA dehydrogenase/oxidase N-terminal" evidence="7">
    <location>
        <begin position="6"/>
        <end position="119"/>
    </location>
</feature>
<dbReference type="InterPro" id="IPR009100">
    <property type="entry name" value="AcylCoA_DH/oxidase_NM_dom_sf"/>
</dbReference>
<dbReference type="AlphaFoldDB" id="A0A937RDE9"/>
<reference evidence="8" key="1">
    <citation type="submission" date="2020-12" db="EMBL/GenBank/DDBJ databases">
        <title>Genomic characterization of non-nitrogen-fixing Frankia strains.</title>
        <authorList>
            <person name="Carlos-Shanley C."/>
            <person name="Guerra T."/>
            <person name="Hahn D."/>
        </authorList>
    </citation>
    <scope>NUCLEOTIDE SEQUENCE</scope>
    <source>
        <strain evidence="8">CN6</strain>
    </source>
</reference>
<comment type="caution">
    <text evidence="8">The sequence shown here is derived from an EMBL/GenBank/DDBJ whole genome shotgun (WGS) entry which is preliminary data.</text>
</comment>
<evidence type="ECO:0000256" key="2">
    <source>
        <dbReference type="ARBA" id="ARBA00009347"/>
    </source>
</evidence>
<name>A0A937RDE9_9ACTN</name>
<dbReference type="GO" id="GO:0050660">
    <property type="term" value="F:flavin adenine dinucleotide binding"/>
    <property type="evidence" value="ECO:0007669"/>
    <property type="project" value="InterPro"/>
</dbReference>
<dbReference type="PANTHER" id="PTHR43884">
    <property type="entry name" value="ACYL-COA DEHYDROGENASE"/>
    <property type="match status" value="1"/>
</dbReference>
<dbReference type="Pfam" id="PF02771">
    <property type="entry name" value="Acyl-CoA_dh_N"/>
    <property type="match status" value="1"/>
</dbReference>
<keyword evidence="4" id="KW-0274">FAD</keyword>
<dbReference type="Proteomes" id="UP000604475">
    <property type="component" value="Unassembled WGS sequence"/>
</dbReference>
<dbReference type="RefSeq" id="WP_203031686.1">
    <property type="nucleotide sequence ID" value="NZ_JAEACQ010000150.1"/>
</dbReference>
<evidence type="ECO:0000256" key="1">
    <source>
        <dbReference type="ARBA" id="ARBA00001974"/>
    </source>
</evidence>
<evidence type="ECO:0000256" key="5">
    <source>
        <dbReference type="ARBA" id="ARBA00023002"/>
    </source>
</evidence>
<proteinExistence type="inferred from homology"/>
<evidence type="ECO:0000313" key="9">
    <source>
        <dbReference type="Proteomes" id="UP000604475"/>
    </source>
</evidence>
<dbReference type="SUPFAM" id="SSF47203">
    <property type="entry name" value="Acyl-CoA dehydrogenase C-terminal domain-like"/>
    <property type="match status" value="1"/>
</dbReference>
<evidence type="ECO:0000256" key="4">
    <source>
        <dbReference type="ARBA" id="ARBA00022827"/>
    </source>
</evidence>
<comment type="similarity">
    <text evidence="2">Belongs to the acyl-CoA dehydrogenase family.</text>
</comment>
<evidence type="ECO:0000259" key="6">
    <source>
        <dbReference type="Pfam" id="PF00441"/>
    </source>
</evidence>
<dbReference type="GO" id="GO:0003995">
    <property type="term" value="F:acyl-CoA dehydrogenase activity"/>
    <property type="evidence" value="ECO:0007669"/>
    <property type="project" value="TreeGrafter"/>
</dbReference>
<dbReference type="InterPro" id="IPR037069">
    <property type="entry name" value="AcylCoA_DH/ox_N_sf"/>
</dbReference>
<dbReference type="InterPro" id="IPR013786">
    <property type="entry name" value="AcylCoA_DH/ox_N"/>
</dbReference>
<feature type="domain" description="Acyl-CoA dehydrogenase/oxidase C-terminal" evidence="6">
    <location>
        <begin position="230"/>
        <end position="347"/>
    </location>
</feature>
<gene>
    <name evidence="8" type="ORF">I7412_06575</name>
</gene>
<keyword evidence="5" id="KW-0560">Oxidoreductase</keyword>
<evidence type="ECO:0000259" key="7">
    <source>
        <dbReference type="Pfam" id="PF02771"/>
    </source>
</evidence>
<sequence length="369" mass="37747">MYFALTDEQRALAETVRDYLADRFDLTAVRAVFEDAAGDGHPAELWKAFGEQGWLAALVPEDNDGLGLGLVDAQVLARAFGAGAVPGPWLPTVLAGEAVRLAGSAAQRAAVLGPLAAGELVATVALRAPGGAFDASGVGVTAGADARLTGTASPVEYPAAARVVVVAATEPDGGVGLYLVEPTGPGVTVTAHESYDGTTRLGALTLAGAAAERLPGSSAAVLADLNRRGAVLAAADLVGIARSTLTRTVEYDKTRVQFGRAVGSFQAIKHALADLHVAVLMAEHAALYAAHAVDLALPDAELAVAVAKAKAGDAAERATGAMIQYHGGIGYTWEHEAHFFYKRAKRLLGSFGDVGQHLDRIAALSLDGG</sequence>